<sequence length="379" mass="39883">MASIHARARLRAAACMLAAAFTFLPTAPAAHALPSPRPIQTAGLGGEAVYDLVALDSGRVILGGSFTSVGTYSRANLGAVMANGKADPDFAPTVNGPVHAVAVSEDGSRLFIGGTFTEVNGVPRQNLAALDPYTGDLVDGWRADTTGTTPMVSSLAVSGDRLYVGGRFDGIDGSAKQKLAAVDVGTGNLDVWDTWVNGAVNEVRVRPDGRHVWIGGEFTRIRGSDRPYFGAINAVTGKTTPFAGLGNGSRVITLALSPNGRWVYTANNANRVNAYKTDSFAPRWSRHTDGNVQAIAGSGTEVYLGGHYTQFDDEGTPRMFFAAVNAYSGAMTAWDPLATGTNKGVWSLVLDGQYLYAGGGFTHFAGVKQRLFAKFDLVP</sequence>
<dbReference type="PANTHER" id="PTHR31778:SF2">
    <property type="entry name" value="BUD SITE SELECTION PROTEIN RAX2"/>
    <property type="match status" value="1"/>
</dbReference>
<dbReference type="InterPro" id="IPR011047">
    <property type="entry name" value="Quinoprotein_ADH-like_sf"/>
</dbReference>
<dbReference type="AlphaFoldDB" id="A0A417Y3H5"/>
<keyword evidence="1" id="KW-0732">Signal</keyword>
<name>A0A417Y3H5_9ACTN</name>
<dbReference type="GO" id="GO:1902929">
    <property type="term" value="C:plasma membrane of growing cell tip"/>
    <property type="evidence" value="ECO:0007669"/>
    <property type="project" value="TreeGrafter"/>
</dbReference>
<accession>A0A417Y3H5</accession>
<dbReference type="SUPFAM" id="SSF50998">
    <property type="entry name" value="Quinoprotein alcohol dehydrogenase-like"/>
    <property type="match status" value="1"/>
</dbReference>
<dbReference type="PANTHER" id="PTHR31778">
    <property type="entry name" value="BUD SITE SELECTION PROTEIN RAX2"/>
    <property type="match status" value="1"/>
</dbReference>
<dbReference type="OrthoDB" id="9802683at2"/>
<organism evidence="2 3">
    <name type="scientific">Nocardioides immobilis</name>
    <dbReference type="NCBI Taxonomy" id="2049295"/>
    <lineage>
        <taxon>Bacteria</taxon>
        <taxon>Bacillati</taxon>
        <taxon>Actinomycetota</taxon>
        <taxon>Actinomycetes</taxon>
        <taxon>Propionibacteriales</taxon>
        <taxon>Nocardioidaceae</taxon>
        <taxon>Nocardioides</taxon>
    </lineage>
</organism>
<evidence type="ECO:0000256" key="1">
    <source>
        <dbReference type="SAM" id="SignalP"/>
    </source>
</evidence>
<feature type="chain" id="PRO_5039406262" evidence="1">
    <location>
        <begin position="33"/>
        <end position="379"/>
    </location>
</feature>
<dbReference type="RefSeq" id="WP_118925309.1">
    <property type="nucleotide sequence ID" value="NZ_QXGH01000014.1"/>
</dbReference>
<comment type="caution">
    <text evidence="2">The sequence shown here is derived from an EMBL/GenBank/DDBJ whole genome shotgun (WGS) entry which is preliminary data.</text>
</comment>
<reference evidence="2 3" key="1">
    <citation type="submission" date="2018-09" db="EMBL/GenBank/DDBJ databases">
        <title>Genome sequencing of Nocardioides immobilis CCTCC AB 2017083 for comparison to Nocardioides silvaticus.</title>
        <authorList>
            <person name="Li C."/>
            <person name="Wang G."/>
        </authorList>
    </citation>
    <scope>NUCLEOTIDE SEQUENCE [LARGE SCALE GENOMIC DNA]</scope>
    <source>
        <strain evidence="2 3">CCTCC AB 2017083</strain>
    </source>
</reference>
<dbReference type="Gene3D" id="2.130.10.10">
    <property type="entry name" value="YVTN repeat-like/Quinoprotein amine dehydrogenase"/>
    <property type="match status" value="1"/>
</dbReference>
<dbReference type="InterPro" id="IPR015943">
    <property type="entry name" value="WD40/YVTN_repeat-like_dom_sf"/>
</dbReference>
<evidence type="ECO:0000313" key="2">
    <source>
        <dbReference type="EMBL" id="RHW27213.1"/>
    </source>
</evidence>
<feature type="signal peptide" evidence="1">
    <location>
        <begin position="1"/>
        <end position="32"/>
    </location>
</feature>
<dbReference type="EMBL" id="QXGH01000014">
    <property type="protein sequence ID" value="RHW27213.1"/>
    <property type="molecule type" value="Genomic_DNA"/>
</dbReference>
<evidence type="ECO:0000313" key="3">
    <source>
        <dbReference type="Proteomes" id="UP000283644"/>
    </source>
</evidence>
<gene>
    <name evidence="2" type="ORF">D0Z08_11180</name>
</gene>
<dbReference type="Proteomes" id="UP000283644">
    <property type="component" value="Unassembled WGS sequence"/>
</dbReference>
<protein>
    <submittedName>
        <fullName evidence="2">Uncharacterized protein</fullName>
    </submittedName>
</protein>
<proteinExistence type="predicted"/>
<keyword evidence="3" id="KW-1185">Reference proteome</keyword>